<evidence type="ECO:0000313" key="3">
    <source>
        <dbReference type="Proteomes" id="UP000239480"/>
    </source>
</evidence>
<name>A0A2T0RTH7_9RHOB</name>
<dbReference type="RefSeq" id="WP_106204779.1">
    <property type="nucleotide sequence ID" value="NZ_PVTD01000003.1"/>
</dbReference>
<comment type="caution">
    <text evidence="2">The sequence shown here is derived from an EMBL/GenBank/DDBJ whole genome shotgun (WGS) entry which is preliminary data.</text>
</comment>
<organism evidence="2 3">
    <name type="scientific">Aliiruegeria haliotis</name>
    <dbReference type="NCBI Taxonomy" id="1280846"/>
    <lineage>
        <taxon>Bacteria</taxon>
        <taxon>Pseudomonadati</taxon>
        <taxon>Pseudomonadota</taxon>
        <taxon>Alphaproteobacteria</taxon>
        <taxon>Rhodobacterales</taxon>
        <taxon>Roseobacteraceae</taxon>
        <taxon>Aliiruegeria</taxon>
    </lineage>
</organism>
<dbReference type="Proteomes" id="UP000239480">
    <property type="component" value="Unassembled WGS sequence"/>
</dbReference>
<protein>
    <submittedName>
        <fullName evidence="2">Uncharacterized protein (DUF1810 family)</fullName>
    </submittedName>
</protein>
<sequence length="160" mass="17666">MLYETSLDRFTEAQDGIWADAMAEIDAGMKQSHWMWFIYPQLRGLGYSHRATYFGIADAEEASRYLAHELLGARLNDAFGRLLPHVGRAPQKIFGDVDACKLQSSATLFSTVATNPAPFDAVLDGFFDGARCRETLRRLERSPDMDNGLPAGPAGDIPVP</sequence>
<dbReference type="PIRSF" id="PIRSF008546">
    <property type="entry name" value="UCP008546"/>
    <property type="match status" value="1"/>
</dbReference>
<reference evidence="2 3" key="1">
    <citation type="submission" date="2018-03" db="EMBL/GenBank/DDBJ databases">
        <title>Genomic Encyclopedia of Archaeal and Bacterial Type Strains, Phase II (KMG-II): from individual species to whole genera.</title>
        <authorList>
            <person name="Goeker M."/>
        </authorList>
    </citation>
    <scope>NUCLEOTIDE SEQUENCE [LARGE SCALE GENOMIC DNA]</scope>
    <source>
        <strain evidence="2 3">DSM 29328</strain>
    </source>
</reference>
<gene>
    <name evidence="2" type="ORF">CLV78_103276</name>
</gene>
<dbReference type="EMBL" id="PVTD01000003">
    <property type="protein sequence ID" value="PRY24410.1"/>
    <property type="molecule type" value="Genomic_DNA"/>
</dbReference>
<evidence type="ECO:0000256" key="1">
    <source>
        <dbReference type="SAM" id="MobiDB-lite"/>
    </source>
</evidence>
<dbReference type="InterPro" id="IPR036287">
    <property type="entry name" value="Rv1873-like_sf"/>
</dbReference>
<dbReference type="SUPFAM" id="SSF140736">
    <property type="entry name" value="Rv1873-like"/>
    <property type="match status" value="1"/>
</dbReference>
<feature type="region of interest" description="Disordered" evidence="1">
    <location>
        <begin position="138"/>
        <end position="160"/>
    </location>
</feature>
<proteinExistence type="predicted"/>
<dbReference type="AlphaFoldDB" id="A0A2T0RTH7"/>
<accession>A0A2T0RTH7</accession>
<dbReference type="OrthoDB" id="9801870at2"/>
<evidence type="ECO:0000313" key="2">
    <source>
        <dbReference type="EMBL" id="PRY24410.1"/>
    </source>
</evidence>
<dbReference type="Gene3D" id="1.25.40.380">
    <property type="entry name" value="Protein of unknown function DUF1810"/>
    <property type="match status" value="1"/>
</dbReference>
<keyword evidence="3" id="KW-1185">Reference proteome</keyword>
<dbReference type="Pfam" id="PF08837">
    <property type="entry name" value="DUF1810"/>
    <property type="match status" value="1"/>
</dbReference>
<dbReference type="InterPro" id="IPR014937">
    <property type="entry name" value="DUF1810"/>
</dbReference>